<dbReference type="RefSeq" id="WP_221028902.1">
    <property type="nucleotide sequence ID" value="NZ_CP139781.1"/>
</dbReference>
<keyword evidence="2" id="KW-1185">Reference proteome</keyword>
<dbReference type="EMBL" id="CP139781">
    <property type="protein sequence ID" value="WRQ88064.1"/>
    <property type="molecule type" value="Genomic_DNA"/>
</dbReference>
<evidence type="ECO:0000313" key="2">
    <source>
        <dbReference type="Proteomes" id="UP000738431"/>
    </source>
</evidence>
<gene>
    <name evidence="1" type="ORF">K1X11_001510</name>
</gene>
<sequence length="360" mass="40630">MSLPINSALYYPTIEFQDYRWLWTASLVWDKIYRIEPEDFRAAEPDNVRILCEEGDIGIPLRPGRYAQDVAGEFMDGVNSRKWDAAAFDASSLRDEYARLHHEKIDVQIRKMLISTGRAASHEQWLYVPDDFAALYMTYLATRMAEKNDLQAISDTNVAWTAHTYFSNEGIDTECVPDEYEQTLAALLIGNYVPENITDISPKQILAFRKRYPDERRNFMRAVKGAAAQLANCSDPTVIQDVVQTVQGDVGRATKDFQRSMEVLGAKTFTGFKTMSFPMATAALATFAPITFGQSVVIGATGFAIGALASFATRSLEADRLSKSHEYSYLVHANKAFPKAADRIDLPRRLYRDLHEFIND</sequence>
<dbReference type="InterPro" id="IPR046203">
    <property type="entry name" value="DUF6236"/>
</dbReference>
<protein>
    <submittedName>
        <fullName evidence="1">DUF6236 family protein</fullName>
    </submittedName>
</protein>
<name>A0ABZ1C8N3_9BACT</name>
<proteinExistence type="predicted"/>
<evidence type="ECO:0000313" key="1">
    <source>
        <dbReference type="EMBL" id="WRQ88064.1"/>
    </source>
</evidence>
<accession>A0ABZ1C8N3</accession>
<dbReference type="Pfam" id="PF19749">
    <property type="entry name" value="DUF6236"/>
    <property type="match status" value="1"/>
</dbReference>
<organism evidence="1 2">
    <name type="scientific">Actomonas aquatica</name>
    <dbReference type="NCBI Taxonomy" id="2866162"/>
    <lineage>
        <taxon>Bacteria</taxon>
        <taxon>Pseudomonadati</taxon>
        <taxon>Verrucomicrobiota</taxon>
        <taxon>Opitutia</taxon>
        <taxon>Opitutales</taxon>
        <taxon>Opitutaceae</taxon>
        <taxon>Actomonas</taxon>
    </lineage>
</organism>
<dbReference type="Proteomes" id="UP000738431">
    <property type="component" value="Chromosome"/>
</dbReference>
<reference evidence="1 2" key="1">
    <citation type="submission" date="2023-12" db="EMBL/GenBank/DDBJ databases">
        <title>Description of an unclassified Opitutus bacterium of Verrucomicrobiota.</title>
        <authorList>
            <person name="Zhang D.-F."/>
        </authorList>
    </citation>
    <scope>NUCLEOTIDE SEQUENCE [LARGE SCALE GENOMIC DNA]</scope>
    <source>
        <strain evidence="1 2">WL0086</strain>
    </source>
</reference>